<evidence type="ECO:0000313" key="2">
    <source>
        <dbReference type="EMBL" id="KAF6269958.1"/>
    </source>
</evidence>
<proteinExistence type="predicted"/>
<evidence type="ECO:0000313" key="3">
    <source>
        <dbReference type="Proteomes" id="UP000527355"/>
    </source>
</evidence>
<dbReference type="EMBL" id="JABWUV010000041">
    <property type="protein sequence ID" value="KAF6269958.1"/>
    <property type="molecule type" value="Genomic_DNA"/>
</dbReference>
<name>A0A7J7R1C9_MYOMY</name>
<sequence length="162" mass="17633">MGPLSRHGHVSRSRNWHRALGPERKPESCPLAPAGLGSSVRPERGAGSVDTPSVRPGRGTDGPRCWVQRPARWPPFPRLSRQKLPDLQPHLWTACRPVGGMAERWRRPMATWPPGQAAATLPSHCVLTPYTEKGGGSRREPPGFPASTCPLLWGVLPAPLCP</sequence>
<evidence type="ECO:0000256" key="1">
    <source>
        <dbReference type="SAM" id="MobiDB-lite"/>
    </source>
</evidence>
<gene>
    <name evidence="2" type="ORF">mMyoMyo1_011223</name>
</gene>
<keyword evidence="3" id="KW-1185">Reference proteome</keyword>
<organism evidence="2 3">
    <name type="scientific">Myotis myotis</name>
    <name type="common">Greater mouse-eared bat</name>
    <name type="synonym">Vespertilio myotis</name>
    <dbReference type="NCBI Taxonomy" id="51298"/>
    <lineage>
        <taxon>Eukaryota</taxon>
        <taxon>Metazoa</taxon>
        <taxon>Chordata</taxon>
        <taxon>Craniata</taxon>
        <taxon>Vertebrata</taxon>
        <taxon>Euteleostomi</taxon>
        <taxon>Mammalia</taxon>
        <taxon>Eutheria</taxon>
        <taxon>Laurasiatheria</taxon>
        <taxon>Chiroptera</taxon>
        <taxon>Yangochiroptera</taxon>
        <taxon>Vespertilionidae</taxon>
        <taxon>Myotis</taxon>
    </lineage>
</organism>
<reference evidence="2 3" key="1">
    <citation type="journal article" date="2020" name="Nature">
        <title>Six reference-quality genomes reveal evolution of bat adaptations.</title>
        <authorList>
            <person name="Jebb D."/>
            <person name="Huang Z."/>
            <person name="Pippel M."/>
            <person name="Hughes G.M."/>
            <person name="Lavrichenko K."/>
            <person name="Devanna P."/>
            <person name="Winkler S."/>
            <person name="Jermiin L.S."/>
            <person name="Skirmuntt E.C."/>
            <person name="Katzourakis A."/>
            <person name="Burkitt-Gray L."/>
            <person name="Ray D.A."/>
            <person name="Sullivan K.A.M."/>
            <person name="Roscito J.G."/>
            <person name="Kirilenko B.M."/>
            <person name="Davalos L.M."/>
            <person name="Corthals A.P."/>
            <person name="Power M.L."/>
            <person name="Jones G."/>
            <person name="Ransome R.D."/>
            <person name="Dechmann D.K.N."/>
            <person name="Locatelli A.G."/>
            <person name="Puechmaille S.J."/>
            <person name="Fedrigo O."/>
            <person name="Jarvis E.D."/>
            <person name="Hiller M."/>
            <person name="Vernes S.C."/>
            <person name="Myers E.W."/>
            <person name="Teeling E.C."/>
        </authorList>
    </citation>
    <scope>NUCLEOTIDE SEQUENCE [LARGE SCALE GENOMIC DNA]</scope>
    <source>
        <strain evidence="2">MMyoMyo1</strain>
        <tissue evidence="2">Flight muscle</tissue>
    </source>
</reference>
<dbReference type="Proteomes" id="UP000527355">
    <property type="component" value="Unassembled WGS sequence"/>
</dbReference>
<protein>
    <submittedName>
        <fullName evidence="2">Uncharacterized protein</fullName>
    </submittedName>
</protein>
<feature type="region of interest" description="Disordered" evidence="1">
    <location>
        <begin position="1"/>
        <end position="67"/>
    </location>
</feature>
<dbReference type="AlphaFoldDB" id="A0A7J7R1C9"/>
<accession>A0A7J7R1C9</accession>
<comment type="caution">
    <text evidence="2">The sequence shown here is derived from an EMBL/GenBank/DDBJ whole genome shotgun (WGS) entry which is preliminary data.</text>
</comment>
<feature type="compositionally biased region" description="Basic residues" evidence="1">
    <location>
        <begin position="1"/>
        <end position="17"/>
    </location>
</feature>